<protein>
    <submittedName>
        <fullName evidence="2">Extensin family protein</fullName>
    </submittedName>
</protein>
<dbReference type="Pfam" id="PF06904">
    <property type="entry name" value="Extensin-like_C"/>
    <property type="match status" value="1"/>
</dbReference>
<dbReference type="InterPro" id="IPR009683">
    <property type="entry name" value="Extensin-like_C"/>
</dbReference>
<dbReference type="EMBL" id="CP060697">
    <property type="protein sequence ID" value="QNM83165.1"/>
    <property type="molecule type" value="Genomic_DNA"/>
</dbReference>
<feature type="domain" description="Extensin-like C-terminal" evidence="1">
    <location>
        <begin position="60"/>
        <end position="235"/>
    </location>
</feature>
<evidence type="ECO:0000313" key="3">
    <source>
        <dbReference type="Proteomes" id="UP000515861"/>
    </source>
</evidence>
<dbReference type="RefSeq" id="WP_187480120.1">
    <property type="nucleotide sequence ID" value="NZ_CP060697.1"/>
</dbReference>
<keyword evidence="3" id="KW-1185">Reference proteome</keyword>
<dbReference type="KEGG" id="ssau:H8M03_02055"/>
<gene>
    <name evidence="2" type="ORF">H8M03_02055</name>
</gene>
<dbReference type="AlphaFoldDB" id="A0A7G9L3G6"/>
<dbReference type="Proteomes" id="UP000515861">
    <property type="component" value="Chromosome"/>
</dbReference>
<reference evidence="2 3" key="1">
    <citation type="submission" date="2020-08" db="EMBL/GenBank/DDBJ databases">
        <title>Sphingomonas sp. sand1-3 16S ribosomal RNA gene Genome sequencing and assembly.</title>
        <authorList>
            <person name="Kang M."/>
        </authorList>
    </citation>
    <scope>NUCLEOTIDE SEQUENCE [LARGE SCALE GENOMIC DNA]</scope>
    <source>
        <strain evidence="3">sand1-3</strain>
    </source>
</reference>
<proteinExistence type="predicted"/>
<sequence length="235" mass="25557">MGRIGCLLLFLAVFGGLWLAGRNYLRQHPQDVPWTQLRLNDPVGRFTAQKIAALGETPAQCRRLLADAGLSIAAADPRRSSNLACGYEDGMRLDGDFRPAGLVTSCPVAAALALWQERVVQPAARRHFGERVAELRHAGSFSCRRLYGRDEGRWSEHATADAVDVTGFRLAGGDDVSVLADWDDPGAKAAFLRDVRDGACPLFSTVLSPDYNDAHADHFHLDTANRGGGGWTLCR</sequence>
<evidence type="ECO:0000313" key="2">
    <source>
        <dbReference type="EMBL" id="QNM83165.1"/>
    </source>
</evidence>
<evidence type="ECO:0000259" key="1">
    <source>
        <dbReference type="Pfam" id="PF06904"/>
    </source>
</evidence>
<accession>A0A7G9L3G6</accession>
<organism evidence="2 3">
    <name type="scientific">Sphingomonas sabuli</name>
    <dbReference type="NCBI Taxonomy" id="2764186"/>
    <lineage>
        <taxon>Bacteria</taxon>
        <taxon>Pseudomonadati</taxon>
        <taxon>Pseudomonadota</taxon>
        <taxon>Alphaproteobacteria</taxon>
        <taxon>Sphingomonadales</taxon>
        <taxon>Sphingomonadaceae</taxon>
        <taxon>Sphingomonas</taxon>
    </lineage>
</organism>
<name>A0A7G9L3G6_9SPHN</name>